<comment type="caution">
    <text evidence="1">The sequence shown here is derived from an EMBL/GenBank/DDBJ whole genome shotgun (WGS) entry which is preliminary data.</text>
</comment>
<proteinExistence type="predicted"/>
<reference evidence="1" key="1">
    <citation type="journal article" date="2015" name="Nature">
        <title>Complex archaea that bridge the gap between prokaryotes and eukaryotes.</title>
        <authorList>
            <person name="Spang A."/>
            <person name="Saw J.H."/>
            <person name="Jorgensen S.L."/>
            <person name="Zaremba-Niedzwiedzka K."/>
            <person name="Martijn J."/>
            <person name="Lind A.E."/>
            <person name="van Eijk R."/>
            <person name="Schleper C."/>
            <person name="Guy L."/>
            <person name="Ettema T.J."/>
        </authorList>
    </citation>
    <scope>NUCLEOTIDE SEQUENCE</scope>
</reference>
<sequence length="103" mass="11463">MVKLSNKLNLKALVPIVSPDFPAWAFFTGPYGVCRILATLLSGLGGAGSLSRLYFNVMDVLRSGSRKYLAAFHFHGRKEVFHHRKPALRLAGVHWTEIIIPCL</sequence>
<accession>A0A0F9FI58</accession>
<organism evidence="1">
    <name type="scientific">marine sediment metagenome</name>
    <dbReference type="NCBI Taxonomy" id="412755"/>
    <lineage>
        <taxon>unclassified sequences</taxon>
        <taxon>metagenomes</taxon>
        <taxon>ecological metagenomes</taxon>
    </lineage>
</organism>
<evidence type="ECO:0000313" key="1">
    <source>
        <dbReference type="EMBL" id="KKL85948.1"/>
    </source>
</evidence>
<dbReference type="AlphaFoldDB" id="A0A0F9FI58"/>
<gene>
    <name evidence="1" type="ORF">LCGC14_1949620</name>
</gene>
<name>A0A0F9FI58_9ZZZZ</name>
<dbReference type="EMBL" id="LAZR01021257">
    <property type="protein sequence ID" value="KKL85948.1"/>
    <property type="molecule type" value="Genomic_DNA"/>
</dbReference>
<protein>
    <submittedName>
        <fullName evidence="1">Uncharacterized protein</fullName>
    </submittedName>
</protein>